<protein>
    <submittedName>
        <fullName evidence="1">Similar to elongation factor 2</fullName>
    </submittedName>
</protein>
<reference evidence="1" key="1">
    <citation type="submission" date="2014-09" db="EMBL/GenBank/DDBJ databases">
        <authorList>
            <person name="Magalhaes I.L.F."/>
            <person name="Oliveira U."/>
            <person name="Santos F.R."/>
            <person name="Vidigal T.H.D.A."/>
            <person name="Brescovit A.D."/>
            <person name="Santos A.J."/>
        </authorList>
    </citation>
    <scope>NUCLEOTIDE SEQUENCE</scope>
    <source>
        <tissue evidence="1">Shoot tissue taken approximately 20 cm above the soil surface</tissue>
    </source>
</reference>
<name>A0A0A9DYS3_ARUDO</name>
<dbReference type="GO" id="GO:0003746">
    <property type="term" value="F:translation elongation factor activity"/>
    <property type="evidence" value="ECO:0007669"/>
    <property type="project" value="UniProtKB-KW"/>
</dbReference>
<keyword evidence="1" id="KW-0251">Elongation factor</keyword>
<keyword evidence="1" id="KW-0648">Protein biosynthesis</keyword>
<sequence length="23" mass="2772">MIFMQLLSETVIQRVLLCCMFPR</sequence>
<proteinExistence type="predicted"/>
<accession>A0A0A9DYS3</accession>
<evidence type="ECO:0000313" key="1">
    <source>
        <dbReference type="EMBL" id="JAD93684.1"/>
    </source>
</evidence>
<reference evidence="1" key="2">
    <citation type="journal article" date="2015" name="Data Brief">
        <title>Shoot transcriptome of the giant reed, Arundo donax.</title>
        <authorList>
            <person name="Barrero R.A."/>
            <person name="Guerrero F.D."/>
            <person name="Moolhuijzen P."/>
            <person name="Goolsby J.A."/>
            <person name="Tidwell J."/>
            <person name="Bellgard S.E."/>
            <person name="Bellgard M.I."/>
        </authorList>
    </citation>
    <scope>NUCLEOTIDE SEQUENCE</scope>
    <source>
        <tissue evidence="1">Shoot tissue taken approximately 20 cm above the soil surface</tissue>
    </source>
</reference>
<organism evidence="1">
    <name type="scientific">Arundo donax</name>
    <name type="common">Giant reed</name>
    <name type="synonym">Donax arundinaceus</name>
    <dbReference type="NCBI Taxonomy" id="35708"/>
    <lineage>
        <taxon>Eukaryota</taxon>
        <taxon>Viridiplantae</taxon>
        <taxon>Streptophyta</taxon>
        <taxon>Embryophyta</taxon>
        <taxon>Tracheophyta</taxon>
        <taxon>Spermatophyta</taxon>
        <taxon>Magnoliopsida</taxon>
        <taxon>Liliopsida</taxon>
        <taxon>Poales</taxon>
        <taxon>Poaceae</taxon>
        <taxon>PACMAD clade</taxon>
        <taxon>Arundinoideae</taxon>
        <taxon>Arundineae</taxon>
        <taxon>Arundo</taxon>
    </lineage>
</organism>
<dbReference type="EMBL" id="GBRH01204211">
    <property type="protein sequence ID" value="JAD93684.1"/>
    <property type="molecule type" value="Transcribed_RNA"/>
</dbReference>
<dbReference type="AlphaFoldDB" id="A0A0A9DYS3"/>